<reference evidence="2 3" key="1">
    <citation type="journal article" date="2005" name="J. Bacteriol.">
        <title>Swine and poultry pathogens: the complete genome sequences of two strains of Mycoplasma hyopneumoniae and a strain of Mycoplasma synoviae.</title>
        <authorList>
            <person name="Vasconcelos A.T."/>
            <person name="Ferreira H.B."/>
            <person name="Bizarro C.V."/>
            <person name="Bonatto S.L."/>
            <person name="Carvalho M.O."/>
            <person name="Pinto P.M."/>
            <person name="Almeida D.F."/>
            <person name="Almeida L.G."/>
            <person name="Almeida R."/>
            <person name="Alves-Filho L."/>
            <person name="Assuncao E.N."/>
            <person name="Azevedo V.A."/>
            <person name="Bogo M.R."/>
            <person name="Brigido M.M."/>
            <person name="Brocchi M."/>
            <person name="Burity H.A."/>
            <person name="Camargo A.A."/>
            <person name="Camargo S.S."/>
            <person name="Carepo M.S."/>
            <person name="Carraro D.M."/>
            <person name="de Mattos Cascardo J.C."/>
            <person name="Castro L.A."/>
            <person name="Cavalcanti G."/>
            <person name="Chemale G."/>
            <person name="Collevatti R.G."/>
            <person name="Cunha C.W."/>
            <person name="Dallagiovanna B."/>
            <person name="Dambros B.P."/>
            <person name="Dellagostin O.A."/>
            <person name="Falcao C."/>
            <person name="Fantinatti-Garboggini F."/>
            <person name="Felipe M.S."/>
            <person name="Fiorentin L."/>
            <person name="Franco G.R."/>
            <person name="Freitas N.S."/>
            <person name="Frias D."/>
            <person name="Grangeiro T.B."/>
            <person name="Grisard E.C."/>
            <person name="Guimaraes C.T."/>
            <person name="Hungria M."/>
            <person name="Jardim S.N."/>
            <person name="Krieger M.A."/>
            <person name="Laurino J.P."/>
            <person name="Lima L.F."/>
            <person name="Lopes M.I."/>
            <person name="Loreto E.L."/>
            <person name="Madeira H.M."/>
            <person name="Manfio G.P."/>
            <person name="Maranhao A.Q."/>
            <person name="Martinkovics C.T."/>
            <person name="Medeiros S.R."/>
            <person name="Moreira M.A."/>
            <person name="Neiva M."/>
            <person name="Ramalho-Neto C.E."/>
            <person name="Nicolas M.F."/>
            <person name="Oliveira S.C."/>
            <person name="Paixao R.F."/>
            <person name="Pedrosa F.O."/>
            <person name="Pena S.D."/>
            <person name="Pereira M."/>
            <person name="Pereira-Ferrari L."/>
            <person name="Piffer I."/>
            <person name="Pinto L.S."/>
            <person name="Potrich D.P."/>
            <person name="Salim A.C."/>
            <person name="Santos F.R."/>
            <person name="Schmitt R."/>
            <person name="Schneider M.P."/>
            <person name="Schrank A."/>
            <person name="Schrank I.S."/>
            <person name="Schuck A.F."/>
            <person name="Seuanez H.N."/>
            <person name="Silva D.W."/>
            <person name="Silva R."/>
            <person name="Silva S.C."/>
            <person name="Soares C.M."/>
            <person name="Souza K.R."/>
            <person name="Souza R.C."/>
            <person name="Staats C.C."/>
            <person name="Steffens M.B."/>
            <person name="Teixeira S.M."/>
            <person name="Urmenyi T.P."/>
            <person name="Vainstein M.H."/>
            <person name="Zuccherato L.W."/>
            <person name="Simpson A.J."/>
            <person name="Zaha A."/>
        </authorList>
    </citation>
    <scope>NUCLEOTIDE SEQUENCE [LARGE SCALE GENOMIC DNA]</scope>
    <source>
        <strain evidence="2 3">7448</strain>
    </source>
</reference>
<name>Q4A8N6_MESH7</name>
<evidence type="ECO:0000256" key="1">
    <source>
        <dbReference type="SAM" id="MobiDB-lite"/>
    </source>
</evidence>
<dbReference type="KEGG" id="mhp:MHP7448_0128"/>
<proteinExistence type="predicted"/>
<protein>
    <submittedName>
        <fullName evidence="2">Uncharacterized protein</fullName>
    </submittedName>
</protein>
<sequence>MKGGWEMKNQPNQNLVKLSEKDKTENGGAGVLAGISGLATAISKLTPAILGIASIYRTFTPGSGEIKADGNTVKWDDSKMAKAETEKVGKQPIYFIY</sequence>
<accession>Q4A8N6</accession>
<organism evidence="2 3">
    <name type="scientific">Mesomycoplasma hyopneumoniae (strain 7448)</name>
    <name type="common">Mycoplasma hyopneumoniae</name>
    <dbReference type="NCBI Taxonomy" id="262722"/>
    <lineage>
        <taxon>Bacteria</taxon>
        <taxon>Bacillati</taxon>
        <taxon>Mycoplasmatota</taxon>
        <taxon>Mycoplasmoidales</taxon>
        <taxon>Metamycoplasmataceae</taxon>
        <taxon>Mesomycoplasma</taxon>
    </lineage>
</organism>
<evidence type="ECO:0000313" key="2">
    <source>
        <dbReference type="EMBL" id="AAZ53503.1"/>
    </source>
</evidence>
<gene>
    <name evidence="2" type="ordered locus">MHP7448_0128</name>
</gene>
<dbReference type="Proteomes" id="UP000000553">
    <property type="component" value="Chromosome"/>
</dbReference>
<evidence type="ECO:0000313" key="3">
    <source>
        <dbReference type="Proteomes" id="UP000000553"/>
    </source>
</evidence>
<feature type="region of interest" description="Disordered" evidence="1">
    <location>
        <begin position="1"/>
        <end position="24"/>
    </location>
</feature>
<dbReference type="EMBL" id="AE017244">
    <property type="protein sequence ID" value="AAZ53503.1"/>
    <property type="molecule type" value="Genomic_DNA"/>
</dbReference>
<dbReference type="HOGENOM" id="CLU_187629_0_0_14"/>
<dbReference type="AlphaFoldDB" id="Q4A8N6"/>